<name>A0A290XFJ7_9GAMM</name>
<dbReference type="PANTHER" id="PTHR30388">
    <property type="entry name" value="ALDEHYDE OXIDOREDUCTASE MOLYBDENUM COFACTOR ASSEMBLY PROTEIN"/>
    <property type="match status" value="1"/>
</dbReference>
<dbReference type="AlphaFoldDB" id="A0A290XFJ7"/>
<dbReference type="Proteomes" id="UP000218968">
    <property type="component" value="Chromosome"/>
</dbReference>
<dbReference type="InterPro" id="IPR027051">
    <property type="entry name" value="XdhC_Rossmann_dom"/>
</dbReference>
<dbReference type="PANTHER" id="PTHR30388:SF4">
    <property type="entry name" value="MOLYBDENUM COFACTOR INSERTION CHAPERONE PAOD"/>
    <property type="match status" value="1"/>
</dbReference>
<organism evidence="3 4">
    <name type="scientific">Luteimonas chenhongjianii</name>
    <dbReference type="NCBI Taxonomy" id="2006110"/>
    <lineage>
        <taxon>Bacteria</taxon>
        <taxon>Pseudomonadati</taxon>
        <taxon>Pseudomonadota</taxon>
        <taxon>Gammaproteobacteria</taxon>
        <taxon>Lysobacterales</taxon>
        <taxon>Lysobacteraceae</taxon>
        <taxon>Luteimonas</taxon>
    </lineage>
</organism>
<dbReference type="InterPro" id="IPR052698">
    <property type="entry name" value="MoCofactor_Util/Proc"/>
</dbReference>
<feature type="domain" description="XdhC- CoxI" evidence="1">
    <location>
        <begin position="31"/>
        <end position="88"/>
    </location>
</feature>
<protein>
    <submittedName>
        <fullName evidence="3">XshC-Cox1-family protein</fullName>
    </submittedName>
</protein>
<dbReference type="Pfam" id="PF02625">
    <property type="entry name" value="XdhC_CoxI"/>
    <property type="match status" value="1"/>
</dbReference>
<dbReference type="RefSeq" id="WP_096298758.1">
    <property type="nucleotide sequence ID" value="NZ_CP023406.1"/>
</dbReference>
<evidence type="ECO:0000259" key="2">
    <source>
        <dbReference type="Pfam" id="PF13478"/>
    </source>
</evidence>
<dbReference type="Gene3D" id="3.40.50.720">
    <property type="entry name" value="NAD(P)-binding Rossmann-like Domain"/>
    <property type="match status" value="1"/>
</dbReference>
<proteinExistence type="predicted"/>
<dbReference type="Pfam" id="PF13478">
    <property type="entry name" value="XdhC_C"/>
    <property type="match status" value="1"/>
</dbReference>
<dbReference type="EMBL" id="CP023406">
    <property type="protein sequence ID" value="ATD67897.1"/>
    <property type="molecule type" value="Genomic_DNA"/>
</dbReference>
<feature type="domain" description="XdhC Rossmann" evidence="2">
    <location>
        <begin position="189"/>
        <end position="325"/>
    </location>
</feature>
<evidence type="ECO:0000259" key="1">
    <source>
        <dbReference type="Pfam" id="PF02625"/>
    </source>
</evidence>
<sequence>MADATDPLACGPGRFPDGNPAAVLRTALDALQAGRRPVLAIVVETMGSTYAACGTLALFGDAPRTGWISGGCVEPDIARAAAAAADSRTIEWLEIDTLDDEAMFSGSAQGCRGQQLLALLPLAALPGAEYAMQAWLGGACTLLMTLQMDGAVHLRLDGRAWSWTLRPGNAPERARQDWTLALPRAPKALILGAGPEMPALAPLLHSLGWRVMVCEHRARWREAAGTGFPILDLPPEDAVAAHPDTDVALVMHHGFEADRDALATLAGTPIPWIGLLGPERRRADLFKLLRAPEREALAGRLHSPVGLPGCGRGPEAIALSIAAQLQQWRGAQQRP</sequence>
<evidence type="ECO:0000313" key="4">
    <source>
        <dbReference type="Proteomes" id="UP000218968"/>
    </source>
</evidence>
<gene>
    <name evidence="3" type="ORF">CNR27_11035</name>
</gene>
<keyword evidence="4" id="KW-1185">Reference proteome</keyword>
<dbReference type="InterPro" id="IPR003777">
    <property type="entry name" value="XdhC_CoxI"/>
</dbReference>
<evidence type="ECO:0000313" key="3">
    <source>
        <dbReference type="EMBL" id="ATD67897.1"/>
    </source>
</evidence>
<dbReference type="OrthoDB" id="9815497at2"/>
<accession>A0A290XFJ7</accession>
<dbReference type="KEGG" id="lum:CNR27_11035"/>
<reference evidence="4" key="1">
    <citation type="submission" date="2017-09" db="EMBL/GenBank/DDBJ databases">
        <title>Luteimonas liuhanmingii sp.nov., isolated from the intestinal contents of Tibetan Plateau Pika in Yushu, Qinghai Province, China.</title>
        <authorList>
            <person name="Gui Z."/>
        </authorList>
    </citation>
    <scope>NUCLEOTIDE SEQUENCE [LARGE SCALE GENOMIC DNA]</scope>
    <source>
        <strain evidence="4">100111</strain>
    </source>
</reference>